<dbReference type="NCBIfam" id="TIGR03936">
    <property type="entry name" value="sam_1_link_chp"/>
    <property type="match status" value="1"/>
</dbReference>
<comment type="caution">
    <text evidence="2">The sequence shown here is derived from an EMBL/GenBank/DDBJ whole genome shotgun (WGS) entry which is preliminary data.</text>
</comment>
<evidence type="ECO:0000313" key="3">
    <source>
        <dbReference type="Proteomes" id="UP001489509"/>
    </source>
</evidence>
<proteinExistence type="predicted"/>
<dbReference type="InterPro" id="IPR018768">
    <property type="entry name" value="DUF2344"/>
</dbReference>
<organism evidence="2 3">
    <name type="scientific">Solibaculum intestinale</name>
    <dbReference type="NCBI Taxonomy" id="3133165"/>
    <lineage>
        <taxon>Bacteria</taxon>
        <taxon>Bacillati</taxon>
        <taxon>Bacillota</taxon>
        <taxon>Clostridia</taxon>
        <taxon>Eubacteriales</taxon>
        <taxon>Oscillospiraceae</taxon>
        <taxon>Solibaculum</taxon>
    </lineage>
</organism>
<dbReference type="Pfam" id="PF10105">
    <property type="entry name" value="DUF2344"/>
    <property type="match status" value="1"/>
</dbReference>
<reference evidence="2 3" key="1">
    <citation type="submission" date="2024-03" db="EMBL/GenBank/DDBJ databases">
        <title>Human intestinal bacterial collection.</title>
        <authorList>
            <person name="Pauvert C."/>
            <person name="Hitch T.C.A."/>
            <person name="Clavel T."/>
        </authorList>
    </citation>
    <scope>NUCLEOTIDE SEQUENCE [LARGE SCALE GENOMIC DNA]</scope>
    <source>
        <strain evidence="2 3">CLA-JM-H44</strain>
    </source>
</reference>
<accession>A0ABV1DZP3</accession>
<evidence type="ECO:0000313" key="2">
    <source>
        <dbReference type="EMBL" id="MEQ2439243.1"/>
    </source>
</evidence>
<feature type="domain" description="DUF2344" evidence="1">
    <location>
        <begin position="5"/>
        <end position="183"/>
    </location>
</feature>
<name>A0ABV1DZP3_9FIRM</name>
<evidence type="ECO:0000259" key="1">
    <source>
        <dbReference type="Pfam" id="PF10105"/>
    </source>
</evidence>
<dbReference type="EMBL" id="JBBMFD010000001">
    <property type="protein sequence ID" value="MEQ2439243.1"/>
    <property type="molecule type" value="Genomic_DNA"/>
</dbReference>
<dbReference type="Proteomes" id="UP001489509">
    <property type="component" value="Unassembled WGS sequence"/>
</dbReference>
<sequence>MQKPIRVWFEKTGAAIYISHLDLNRCMARAVRRAKLPIWYTEGFHPHPYLTFPLPLSLGVHGLREAMDLRLVEEMPLDEVKERLNCCLPQGLLVTGVTEPAEKAKEIAFADYELTMEAPGADTAALVREALGKDALPVEKKTKSGVKEVDIRPHLQGLSVETQGERCLVKATLPCGSSLSINPSLLAQAVTAACGQPVKIVKTVRLRFCNAQMQLFA</sequence>
<dbReference type="RefSeq" id="WP_349217486.1">
    <property type="nucleotide sequence ID" value="NZ_JBBMFD010000001.1"/>
</dbReference>
<protein>
    <submittedName>
        <fullName evidence="2">TIGR03936 family radical SAM-associated protein</fullName>
    </submittedName>
</protein>
<keyword evidence="3" id="KW-1185">Reference proteome</keyword>
<gene>
    <name evidence="2" type="ORF">WMO26_00200</name>
</gene>